<dbReference type="PANTHER" id="PTHR30055">
    <property type="entry name" value="HTH-TYPE TRANSCRIPTIONAL REGULATOR RUTR"/>
    <property type="match status" value="1"/>
</dbReference>
<dbReference type="InterPro" id="IPR025996">
    <property type="entry name" value="MT1864/Rv1816-like_C"/>
</dbReference>
<dbReference type="EMBL" id="JAAXLS010000003">
    <property type="protein sequence ID" value="NKQ52688.1"/>
    <property type="molecule type" value="Genomic_DNA"/>
</dbReference>
<keyword evidence="1" id="KW-0805">Transcription regulation</keyword>
<evidence type="ECO:0000256" key="2">
    <source>
        <dbReference type="ARBA" id="ARBA00023125"/>
    </source>
</evidence>
<feature type="DNA-binding region" description="H-T-H motif" evidence="4">
    <location>
        <begin position="28"/>
        <end position="47"/>
    </location>
</feature>
<evidence type="ECO:0000259" key="5">
    <source>
        <dbReference type="PROSITE" id="PS50977"/>
    </source>
</evidence>
<dbReference type="SUPFAM" id="SSF48498">
    <property type="entry name" value="Tetracyclin repressor-like, C-terminal domain"/>
    <property type="match status" value="1"/>
</dbReference>
<keyword evidence="7" id="KW-1185">Reference proteome</keyword>
<gene>
    <name evidence="6" type="ORF">HFP15_07320</name>
</gene>
<dbReference type="PROSITE" id="PS50977">
    <property type="entry name" value="HTH_TETR_2"/>
    <property type="match status" value="1"/>
</dbReference>
<dbReference type="Pfam" id="PF00440">
    <property type="entry name" value="TetR_N"/>
    <property type="match status" value="1"/>
</dbReference>
<dbReference type="RefSeq" id="WP_168512814.1">
    <property type="nucleotide sequence ID" value="NZ_JAAXLS010000003.1"/>
</dbReference>
<dbReference type="InterPro" id="IPR001647">
    <property type="entry name" value="HTH_TetR"/>
</dbReference>
<evidence type="ECO:0000313" key="6">
    <source>
        <dbReference type="EMBL" id="NKQ52688.1"/>
    </source>
</evidence>
<dbReference type="Proteomes" id="UP000715441">
    <property type="component" value="Unassembled WGS sequence"/>
</dbReference>
<evidence type="ECO:0000313" key="7">
    <source>
        <dbReference type="Proteomes" id="UP000715441"/>
    </source>
</evidence>
<dbReference type="InterPro" id="IPR050109">
    <property type="entry name" value="HTH-type_TetR-like_transc_reg"/>
</dbReference>
<accession>A0ABX1IYV1</accession>
<protein>
    <submittedName>
        <fullName evidence="6">TetR/AcrR family transcriptional regulator</fullName>
    </submittedName>
</protein>
<organism evidence="6 7">
    <name type="scientific">Amycolatopsis acididurans</name>
    <dbReference type="NCBI Taxonomy" id="2724524"/>
    <lineage>
        <taxon>Bacteria</taxon>
        <taxon>Bacillati</taxon>
        <taxon>Actinomycetota</taxon>
        <taxon>Actinomycetes</taxon>
        <taxon>Pseudonocardiales</taxon>
        <taxon>Pseudonocardiaceae</taxon>
        <taxon>Amycolatopsis</taxon>
    </lineage>
</organism>
<sequence length="189" mass="20148">MARVGLTAERLTVAGAELADEAGFDQVTVSALARRFGVQVASLYSHVKSSQDLKTRIALLALAELADRGAAALAGRAGKDALTAFANVYRDYARQHPGRYAAAQLRLDPETAAASAGPRHAEMTRAILRGYELSEPEQTHAVRLLGSVFHGYVSLELGGGFSHSAPGPEVSWPRIVDALDALLRNWPTT</sequence>
<feature type="domain" description="HTH tetR-type" evidence="5">
    <location>
        <begin position="5"/>
        <end position="65"/>
    </location>
</feature>
<dbReference type="Gene3D" id="1.10.357.10">
    <property type="entry name" value="Tetracycline Repressor, domain 2"/>
    <property type="match status" value="1"/>
</dbReference>
<dbReference type="InterPro" id="IPR036271">
    <property type="entry name" value="Tet_transcr_reg_TetR-rel_C_sf"/>
</dbReference>
<evidence type="ECO:0000256" key="3">
    <source>
        <dbReference type="ARBA" id="ARBA00023163"/>
    </source>
</evidence>
<proteinExistence type="predicted"/>
<comment type="caution">
    <text evidence="6">The sequence shown here is derived from an EMBL/GenBank/DDBJ whole genome shotgun (WGS) entry which is preliminary data.</text>
</comment>
<keyword evidence="3" id="KW-0804">Transcription</keyword>
<name>A0ABX1IYV1_9PSEU</name>
<reference evidence="6 7" key="1">
    <citation type="submission" date="2020-04" db="EMBL/GenBank/DDBJ databases">
        <title>Novel species.</title>
        <authorList>
            <person name="Teo W.F.A."/>
            <person name="Lipun K."/>
            <person name="Srisuk N."/>
            <person name="Duangmal K."/>
        </authorList>
    </citation>
    <scope>NUCLEOTIDE SEQUENCE [LARGE SCALE GENOMIC DNA]</scope>
    <source>
        <strain evidence="6 7">K13G38</strain>
    </source>
</reference>
<dbReference type="SUPFAM" id="SSF46689">
    <property type="entry name" value="Homeodomain-like"/>
    <property type="match status" value="1"/>
</dbReference>
<keyword evidence="2 4" id="KW-0238">DNA-binding</keyword>
<evidence type="ECO:0000256" key="1">
    <source>
        <dbReference type="ARBA" id="ARBA00023015"/>
    </source>
</evidence>
<evidence type="ECO:0000256" key="4">
    <source>
        <dbReference type="PROSITE-ProRule" id="PRU00335"/>
    </source>
</evidence>
<dbReference type="PANTHER" id="PTHR30055:SF151">
    <property type="entry name" value="TRANSCRIPTIONAL REGULATORY PROTEIN"/>
    <property type="match status" value="1"/>
</dbReference>
<dbReference type="InterPro" id="IPR009057">
    <property type="entry name" value="Homeodomain-like_sf"/>
</dbReference>
<dbReference type="Gene3D" id="1.10.10.60">
    <property type="entry name" value="Homeodomain-like"/>
    <property type="match status" value="1"/>
</dbReference>
<dbReference type="Pfam" id="PF13305">
    <property type="entry name" value="TetR_C_33"/>
    <property type="match status" value="1"/>
</dbReference>